<feature type="region of interest" description="Disordered" evidence="1">
    <location>
        <begin position="176"/>
        <end position="202"/>
    </location>
</feature>
<evidence type="ECO:0000313" key="2">
    <source>
        <dbReference type="EMBL" id="KAG5641497.1"/>
    </source>
</evidence>
<sequence length="292" mass="32270">MCYGSTDSDIYRVYKLCSTKDNYIDVIESSKPTFLAPITKFHSALVMNYLSHDSVVVLYPKSTFELERILQFRNENTLESYNDPNHQPIAGAVPGDMKEDYVNNYKARGFTLYSRPADVLRPCGAACPAIRRTISTQGDPWALLVNMDNIALCSPIAELLPSDPVVAPASPTISEGHAIPAGGEVSLPATSPSDANTQSDSYPHHISWPSSYVTDFSEAFSSLSIDSTHDCPLTSHTRTGSALRECRRPMLAAATWILQTPPHVDQVQGARTKRRNRGRCHNPFCLSRTTQY</sequence>
<feature type="compositionally biased region" description="Polar residues" evidence="1">
    <location>
        <begin position="188"/>
        <end position="201"/>
    </location>
</feature>
<comment type="caution">
    <text evidence="2">The sequence shown here is derived from an EMBL/GenBank/DDBJ whole genome shotgun (WGS) entry which is preliminary data.</text>
</comment>
<reference evidence="2" key="1">
    <citation type="submission" date="2020-07" db="EMBL/GenBank/DDBJ databases">
        <authorList>
            <person name="Nieuwenhuis M."/>
            <person name="Van De Peppel L.J.J."/>
        </authorList>
    </citation>
    <scope>NUCLEOTIDE SEQUENCE</scope>
    <source>
        <strain evidence="2">AP01</strain>
        <tissue evidence="2">Mycelium</tissue>
    </source>
</reference>
<protein>
    <submittedName>
        <fullName evidence="2">Uncharacterized protein</fullName>
    </submittedName>
</protein>
<reference evidence="2" key="2">
    <citation type="submission" date="2021-10" db="EMBL/GenBank/DDBJ databases">
        <title>Phylogenomics reveals ancestral predisposition of the termite-cultivated fungus Termitomyces towards a domesticated lifestyle.</title>
        <authorList>
            <person name="Auxier B."/>
            <person name="Grum-Grzhimaylo A."/>
            <person name="Cardenas M.E."/>
            <person name="Lodge J.D."/>
            <person name="Laessoe T."/>
            <person name="Pedersen O."/>
            <person name="Smith M.E."/>
            <person name="Kuyper T.W."/>
            <person name="Franco-Molano E.A."/>
            <person name="Baroni T.J."/>
            <person name="Aanen D.K."/>
        </authorList>
    </citation>
    <scope>NUCLEOTIDE SEQUENCE</scope>
    <source>
        <strain evidence="2">AP01</strain>
        <tissue evidence="2">Mycelium</tissue>
    </source>
</reference>
<gene>
    <name evidence="2" type="ORF">DXG03_005082</name>
</gene>
<organism evidence="2 3">
    <name type="scientific">Asterophora parasitica</name>
    <dbReference type="NCBI Taxonomy" id="117018"/>
    <lineage>
        <taxon>Eukaryota</taxon>
        <taxon>Fungi</taxon>
        <taxon>Dikarya</taxon>
        <taxon>Basidiomycota</taxon>
        <taxon>Agaricomycotina</taxon>
        <taxon>Agaricomycetes</taxon>
        <taxon>Agaricomycetidae</taxon>
        <taxon>Agaricales</taxon>
        <taxon>Tricholomatineae</taxon>
        <taxon>Lyophyllaceae</taxon>
        <taxon>Asterophora</taxon>
    </lineage>
</organism>
<dbReference type="OrthoDB" id="3067340at2759"/>
<keyword evidence="3" id="KW-1185">Reference proteome</keyword>
<evidence type="ECO:0000313" key="3">
    <source>
        <dbReference type="Proteomes" id="UP000775547"/>
    </source>
</evidence>
<dbReference type="Proteomes" id="UP000775547">
    <property type="component" value="Unassembled WGS sequence"/>
</dbReference>
<name>A0A9P7G692_9AGAR</name>
<evidence type="ECO:0000256" key="1">
    <source>
        <dbReference type="SAM" id="MobiDB-lite"/>
    </source>
</evidence>
<dbReference type="AlphaFoldDB" id="A0A9P7G692"/>
<accession>A0A9P7G692</accession>
<proteinExistence type="predicted"/>
<dbReference type="EMBL" id="JABCKV010000300">
    <property type="protein sequence ID" value="KAG5641497.1"/>
    <property type="molecule type" value="Genomic_DNA"/>
</dbReference>